<gene>
    <name evidence="1" type="ORF">HPB47_019456</name>
</gene>
<comment type="caution">
    <text evidence="1">The sequence shown here is derived from an EMBL/GenBank/DDBJ whole genome shotgun (WGS) entry which is preliminary data.</text>
</comment>
<name>A0AC60QID4_IXOPE</name>
<dbReference type="EMBL" id="JABSTQ010008888">
    <property type="protein sequence ID" value="KAG0433950.1"/>
    <property type="molecule type" value="Genomic_DNA"/>
</dbReference>
<sequence>MSAICVCSFAKVILSMETGTIPGNLHFKEPNPGIPSLNDGSIRVVDRHTPFPGGLVGVNSIGLGGANVHAILEANPGPHVDSFPLEKPQLPRLVLLAGRTQESLTKGRSVNLPGSFWNQYLDDLTEETENQPLGGHDWRNRQARPNRGPALAEYRRGGEDAFRQRERAGPTTEAEQTMRLWP</sequence>
<protein>
    <submittedName>
        <fullName evidence="1">Uncharacterized protein</fullName>
    </submittedName>
</protein>
<evidence type="ECO:0000313" key="1">
    <source>
        <dbReference type="EMBL" id="KAG0433950.1"/>
    </source>
</evidence>
<organism evidence="1 2">
    <name type="scientific">Ixodes persulcatus</name>
    <name type="common">Taiga tick</name>
    <dbReference type="NCBI Taxonomy" id="34615"/>
    <lineage>
        <taxon>Eukaryota</taxon>
        <taxon>Metazoa</taxon>
        <taxon>Ecdysozoa</taxon>
        <taxon>Arthropoda</taxon>
        <taxon>Chelicerata</taxon>
        <taxon>Arachnida</taxon>
        <taxon>Acari</taxon>
        <taxon>Parasitiformes</taxon>
        <taxon>Ixodida</taxon>
        <taxon>Ixodoidea</taxon>
        <taxon>Ixodidae</taxon>
        <taxon>Ixodinae</taxon>
        <taxon>Ixodes</taxon>
    </lineage>
</organism>
<proteinExistence type="predicted"/>
<dbReference type="Proteomes" id="UP000805193">
    <property type="component" value="Unassembled WGS sequence"/>
</dbReference>
<reference evidence="1 2" key="1">
    <citation type="journal article" date="2020" name="Cell">
        <title>Large-Scale Comparative Analyses of Tick Genomes Elucidate Their Genetic Diversity and Vector Capacities.</title>
        <authorList>
            <consortium name="Tick Genome and Microbiome Consortium (TIGMIC)"/>
            <person name="Jia N."/>
            <person name="Wang J."/>
            <person name="Shi W."/>
            <person name="Du L."/>
            <person name="Sun Y."/>
            <person name="Zhan W."/>
            <person name="Jiang J.F."/>
            <person name="Wang Q."/>
            <person name="Zhang B."/>
            <person name="Ji P."/>
            <person name="Bell-Sakyi L."/>
            <person name="Cui X.M."/>
            <person name="Yuan T.T."/>
            <person name="Jiang B.G."/>
            <person name="Yang W.F."/>
            <person name="Lam T.T."/>
            <person name="Chang Q.C."/>
            <person name="Ding S.J."/>
            <person name="Wang X.J."/>
            <person name="Zhu J.G."/>
            <person name="Ruan X.D."/>
            <person name="Zhao L."/>
            <person name="Wei J.T."/>
            <person name="Ye R.Z."/>
            <person name="Que T.C."/>
            <person name="Du C.H."/>
            <person name="Zhou Y.H."/>
            <person name="Cheng J.X."/>
            <person name="Dai P.F."/>
            <person name="Guo W.B."/>
            <person name="Han X.H."/>
            <person name="Huang E.J."/>
            <person name="Li L.F."/>
            <person name="Wei W."/>
            <person name="Gao Y.C."/>
            <person name="Liu J.Z."/>
            <person name="Shao H.Z."/>
            <person name="Wang X."/>
            <person name="Wang C.C."/>
            <person name="Yang T.C."/>
            <person name="Huo Q.B."/>
            <person name="Li W."/>
            <person name="Chen H.Y."/>
            <person name="Chen S.E."/>
            <person name="Zhou L.G."/>
            <person name="Ni X.B."/>
            <person name="Tian J.H."/>
            <person name="Sheng Y."/>
            <person name="Liu T."/>
            <person name="Pan Y.S."/>
            <person name="Xia L.Y."/>
            <person name="Li J."/>
            <person name="Zhao F."/>
            <person name="Cao W.C."/>
        </authorList>
    </citation>
    <scope>NUCLEOTIDE SEQUENCE [LARGE SCALE GENOMIC DNA]</scope>
    <source>
        <strain evidence="1">Iper-2018</strain>
    </source>
</reference>
<evidence type="ECO:0000313" key="2">
    <source>
        <dbReference type="Proteomes" id="UP000805193"/>
    </source>
</evidence>
<keyword evidence="2" id="KW-1185">Reference proteome</keyword>
<accession>A0AC60QID4</accession>